<dbReference type="AlphaFoldDB" id="A0AA88LNR5"/>
<evidence type="ECO:0000256" key="13">
    <source>
        <dbReference type="ARBA" id="ARBA00030890"/>
    </source>
</evidence>
<feature type="chain" id="PRO_5041672115" description="Peroxisomal 2,4-dienoyl-CoA reductase [(3E)-enoyl-CoA-producing]" evidence="18">
    <location>
        <begin position="17"/>
        <end position="625"/>
    </location>
</feature>
<dbReference type="PANTHER" id="PTHR43157:SF59">
    <property type="entry name" value="RETINOL DEHYDROGENASE 13"/>
    <property type="match status" value="1"/>
</dbReference>
<dbReference type="Gene3D" id="3.40.50.720">
    <property type="entry name" value="NAD(P)-binding Rossmann-like Domain"/>
    <property type="match status" value="2"/>
</dbReference>
<evidence type="ECO:0000256" key="5">
    <source>
        <dbReference type="ARBA" id="ARBA00022857"/>
    </source>
</evidence>
<comment type="catalytic activity">
    <reaction evidence="15">
        <text>a (2E,4Z)-dienoyl-CoA + NADPH + H(+) = a 4,5-saturated-(3E)-enoyl-CoA + NADP(+)</text>
        <dbReference type="Rhea" id="RHEA:61892"/>
        <dbReference type="ChEBI" id="CHEBI:15378"/>
        <dbReference type="ChEBI" id="CHEBI:57783"/>
        <dbReference type="ChEBI" id="CHEBI:58349"/>
        <dbReference type="ChEBI" id="CHEBI:85099"/>
        <dbReference type="ChEBI" id="CHEBI:85493"/>
        <dbReference type="EC" id="1.3.1.124"/>
    </reaction>
</comment>
<comment type="subunit">
    <text evidence="10">Monomer, dimer and oligomer.</text>
</comment>
<dbReference type="SUPFAM" id="SSF51735">
    <property type="entry name" value="NAD(P)-binding Rossmann-fold domains"/>
    <property type="match status" value="2"/>
</dbReference>
<feature type="signal peptide" evidence="18">
    <location>
        <begin position="1"/>
        <end position="16"/>
    </location>
</feature>
<evidence type="ECO:0000256" key="2">
    <source>
        <dbReference type="ARBA" id="ARBA00004891"/>
    </source>
</evidence>
<name>A0AA88LNR5_CHASR</name>
<protein>
    <recommendedName>
        <fullName evidence="12">Peroxisomal 2,4-dienoyl-CoA reductase [(3E)-enoyl-CoA-producing]</fullName>
        <ecNumber evidence="3">1.1.1.300</ecNumber>
        <ecNumber evidence="11">1.3.1.124</ecNumber>
    </recommendedName>
    <alternativeName>
        <fullName evidence="13">2,4-dienoyl-CoA reductase 2</fullName>
    </alternativeName>
</protein>
<accession>A0AA88LNR5</accession>
<comment type="similarity">
    <text evidence="9">Belongs to the short-chain dehydrogenases/reductases (SDR) family. 2,4-dienoyl-CoA reductase subfamily.</text>
</comment>
<evidence type="ECO:0000256" key="14">
    <source>
        <dbReference type="ARBA" id="ARBA00048009"/>
    </source>
</evidence>
<evidence type="ECO:0000256" key="10">
    <source>
        <dbReference type="ARBA" id="ARBA00025939"/>
    </source>
</evidence>
<dbReference type="Proteomes" id="UP001187415">
    <property type="component" value="Unassembled WGS sequence"/>
</dbReference>
<evidence type="ECO:0000313" key="19">
    <source>
        <dbReference type="EMBL" id="KAK2820250.1"/>
    </source>
</evidence>
<dbReference type="GO" id="GO:0052650">
    <property type="term" value="F:all-trans-retinol dehydrogenase (NADP+) activity"/>
    <property type="evidence" value="ECO:0007669"/>
    <property type="project" value="UniProtKB-EC"/>
</dbReference>
<dbReference type="PANTHER" id="PTHR43157">
    <property type="entry name" value="PHOSPHATIDYLINOSITOL-GLYCAN BIOSYNTHESIS CLASS F PROTEIN-RELATED"/>
    <property type="match status" value="1"/>
</dbReference>
<dbReference type="InterPro" id="IPR002347">
    <property type="entry name" value="SDR_fam"/>
</dbReference>
<evidence type="ECO:0000256" key="12">
    <source>
        <dbReference type="ARBA" id="ARBA00026221"/>
    </source>
</evidence>
<comment type="catalytic activity">
    <reaction evidence="17">
        <text>all-trans-retinol + NADP(+) = all-trans-retinal + NADPH + H(+)</text>
        <dbReference type="Rhea" id="RHEA:25033"/>
        <dbReference type="ChEBI" id="CHEBI:15378"/>
        <dbReference type="ChEBI" id="CHEBI:17336"/>
        <dbReference type="ChEBI" id="CHEBI:17898"/>
        <dbReference type="ChEBI" id="CHEBI:57783"/>
        <dbReference type="ChEBI" id="CHEBI:58349"/>
        <dbReference type="EC" id="1.1.1.300"/>
    </reaction>
</comment>
<comment type="pathway">
    <text evidence="2">Cofactor metabolism; retinol metabolism.</text>
</comment>
<evidence type="ECO:0000256" key="11">
    <source>
        <dbReference type="ARBA" id="ARBA00026117"/>
    </source>
</evidence>
<sequence>MSKYILPASFFGTVFGCAVLLKNHVTGGRCPSKATINGKTVVITGANAGIGKETARELAKRGGRIIMACRDMVKCEAAAMEIRGKTLNPQVYACHLDLASTKSIREFAERLKQEEQHVDILINNAGVMRCPAWKTEDGFDMQFGVNHLGHFLLTNLLLDKLKESAPSRVINLASLAHIIGKIDFEDLNWEKKKFDTKQAYCQSKLANVLFTRELAKRLQGTGVTVNAVHPGVVATELGRHTGLHQSQFSTSVLSPFFSLLVKSPELGAQPIVFLAVSEELEGVTGQYYDVMTEKEPAPQALDEEAARRLWEVSSKLLSPRPAYNIMATLQRKAELLPEDVGTDDCLTSYTHIYSPHLLKDCVAFITGGGSGIGFRIAEIFMRHGCDTVIASRNFDKLKEAAEKLSAASGRRCLPICIDVRKPESITAAVDETLKELGHIDILINNAAGNFLCPATSLSFNAFKTVMEIDTMGTFNTSKVVYEKWFKDHGGNIVNISATLGYKGQALQVHAGSAKAANDAMTRHLAVEWGPSGVRVNSVAPGPISGTEGFHRLGGVRAEAAGAFRSIPLQRAGNKTEMAHCALFLASPASSFVTGAILVADGGAWLTSANDFSTLLGISSSKSAKL</sequence>
<dbReference type="EMBL" id="JAUPFM010000019">
    <property type="protein sequence ID" value="KAK2820250.1"/>
    <property type="molecule type" value="Genomic_DNA"/>
</dbReference>
<dbReference type="PRINTS" id="PR00081">
    <property type="entry name" value="GDHRDH"/>
</dbReference>
<dbReference type="CDD" id="cd05369">
    <property type="entry name" value="TER_DECR_SDR_a"/>
    <property type="match status" value="1"/>
</dbReference>
<dbReference type="NCBIfam" id="NF004846">
    <property type="entry name" value="PRK06197.1"/>
    <property type="match status" value="1"/>
</dbReference>
<evidence type="ECO:0000256" key="17">
    <source>
        <dbReference type="ARBA" id="ARBA00050568"/>
    </source>
</evidence>
<reference evidence="19" key="1">
    <citation type="submission" date="2023-07" db="EMBL/GenBank/DDBJ databases">
        <title>Chromosome-level Genome Assembly of Striped Snakehead (Channa striata).</title>
        <authorList>
            <person name="Liu H."/>
        </authorList>
    </citation>
    <scope>NUCLEOTIDE SEQUENCE</scope>
    <source>
        <strain evidence="19">Gz</strain>
        <tissue evidence="19">Muscle</tissue>
    </source>
</reference>
<organism evidence="19 20">
    <name type="scientific">Channa striata</name>
    <name type="common">Snakehead murrel</name>
    <name type="synonym">Ophicephalus striatus</name>
    <dbReference type="NCBI Taxonomy" id="64152"/>
    <lineage>
        <taxon>Eukaryota</taxon>
        <taxon>Metazoa</taxon>
        <taxon>Chordata</taxon>
        <taxon>Craniata</taxon>
        <taxon>Vertebrata</taxon>
        <taxon>Euteleostomi</taxon>
        <taxon>Actinopterygii</taxon>
        <taxon>Neopterygii</taxon>
        <taxon>Teleostei</taxon>
        <taxon>Neoteleostei</taxon>
        <taxon>Acanthomorphata</taxon>
        <taxon>Anabantaria</taxon>
        <taxon>Anabantiformes</taxon>
        <taxon>Channoidei</taxon>
        <taxon>Channidae</taxon>
        <taxon>Channa</taxon>
    </lineage>
</organism>
<proteinExistence type="inferred from homology"/>
<evidence type="ECO:0000256" key="1">
    <source>
        <dbReference type="ARBA" id="ARBA00004275"/>
    </source>
</evidence>
<comment type="catalytic activity">
    <reaction evidence="16">
        <text>(2E,4Z,7Z,10Z,13Z,16Z,19Z)-docosaheptaenoyl-CoA + NADPH + H(+) = (3E,7Z,10Z,13Z,16Z,19Z)-docosahexaenoyl-CoA + NADP(+)</text>
        <dbReference type="Rhea" id="RHEA:44920"/>
        <dbReference type="ChEBI" id="CHEBI:15378"/>
        <dbReference type="ChEBI" id="CHEBI:57783"/>
        <dbReference type="ChEBI" id="CHEBI:58349"/>
        <dbReference type="ChEBI" id="CHEBI:77559"/>
        <dbReference type="ChEBI" id="CHEBI:84791"/>
    </reaction>
</comment>
<evidence type="ECO:0000256" key="16">
    <source>
        <dbReference type="ARBA" id="ARBA00048631"/>
    </source>
</evidence>
<dbReference type="GO" id="GO:0008670">
    <property type="term" value="F:2,4-dienoyl-CoA reductase (NADPH) activity"/>
    <property type="evidence" value="ECO:0007669"/>
    <property type="project" value="UniProtKB-ARBA"/>
</dbReference>
<evidence type="ECO:0000256" key="9">
    <source>
        <dbReference type="ARBA" id="ARBA00025787"/>
    </source>
</evidence>
<evidence type="ECO:0000256" key="3">
    <source>
        <dbReference type="ARBA" id="ARBA00012852"/>
    </source>
</evidence>
<dbReference type="EC" id="1.3.1.124" evidence="11"/>
<evidence type="ECO:0000256" key="6">
    <source>
        <dbReference type="ARBA" id="ARBA00023002"/>
    </source>
</evidence>
<evidence type="ECO:0000256" key="4">
    <source>
        <dbReference type="ARBA" id="ARBA00022832"/>
    </source>
</evidence>
<gene>
    <name evidence="19" type="ORF">Q5P01_023209</name>
</gene>
<keyword evidence="4" id="KW-0276">Fatty acid metabolism</keyword>
<keyword evidence="7" id="KW-0443">Lipid metabolism</keyword>
<keyword evidence="5" id="KW-0521">NADP</keyword>
<dbReference type="InterPro" id="IPR036291">
    <property type="entry name" value="NAD(P)-bd_dom_sf"/>
</dbReference>
<comment type="caution">
    <text evidence="19">The sequence shown here is derived from an EMBL/GenBank/DDBJ whole genome shotgun (WGS) entry which is preliminary data.</text>
</comment>
<dbReference type="Pfam" id="PF00106">
    <property type="entry name" value="adh_short"/>
    <property type="match status" value="1"/>
</dbReference>
<dbReference type="EC" id="1.1.1.300" evidence="3"/>
<keyword evidence="18" id="KW-0732">Signal</keyword>
<evidence type="ECO:0000313" key="20">
    <source>
        <dbReference type="Proteomes" id="UP001187415"/>
    </source>
</evidence>
<dbReference type="Pfam" id="PF13561">
    <property type="entry name" value="adh_short_C2"/>
    <property type="match status" value="1"/>
</dbReference>
<dbReference type="FunFam" id="3.40.50.720:FF:000477">
    <property type="entry name" value="Peroxisomal 2,4-dienoyl-CoA reductase"/>
    <property type="match status" value="1"/>
</dbReference>
<keyword evidence="6" id="KW-0560">Oxidoreductase</keyword>
<evidence type="ECO:0000256" key="15">
    <source>
        <dbReference type="ARBA" id="ARBA00048340"/>
    </source>
</evidence>
<dbReference type="FunFam" id="3.40.50.720:FF:000145">
    <property type="entry name" value="Retinol dehydrogenase 12"/>
    <property type="match status" value="1"/>
</dbReference>
<comment type="catalytic activity">
    <reaction evidence="14">
        <text>a (2E,4E)-dienoyl-CoA + NADPH + H(+) = a 4,5-saturated-(3E)-enoyl-CoA + NADP(+)</text>
        <dbReference type="Rhea" id="RHEA:45912"/>
        <dbReference type="ChEBI" id="CHEBI:15378"/>
        <dbReference type="ChEBI" id="CHEBI:57783"/>
        <dbReference type="ChEBI" id="CHEBI:58349"/>
        <dbReference type="ChEBI" id="CHEBI:85101"/>
        <dbReference type="ChEBI" id="CHEBI:85493"/>
        <dbReference type="EC" id="1.3.1.124"/>
    </reaction>
</comment>
<evidence type="ECO:0000256" key="7">
    <source>
        <dbReference type="ARBA" id="ARBA00023098"/>
    </source>
</evidence>
<dbReference type="GO" id="GO:0006631">
    <property type="term" value="P:fatty acid metabolic process"/>
    <property type="evidence" value="ECO:0007669"/>
    <property type="project" value="UniProtKB-KW"/>
</dbReference>
<keyword evidence="8" id="KW-0576">Peroxisome</keyword>
<dbReference type="GO" id="GO:0005778">
    <property type="term" value="C:peroxisomal membrane"/>
    <property type="evidence" value="ECO:0007669"/>
    <property type="project" value="UniProtKB-ARBA"/>
</dbReference>
<dbReference type="PRINTS" id="PR00080">
    <property type="entry name" value="SDRFAMILY"/>
</dbReference>
<dbReference type="PROSITE" id="PS51257">
    <property type="entry name" value="PROKAR_LIPOPROTEIN"/>
    <property type="match status" value="1"/>
</dbReference>
<comment type="subcellular location">
    <subcellularLocation>
        <location evidence="1">Peroxisome</location>
    </subcellularLocation>
</comment>
<evidence type="ECO:0000256" key="18">
    <source>
        <dbReference type="SAM" id="SignalP"/>
    </source>
</evidence>
<evidence type="ECO:0000256" key="8">
    <source>
        <dbReference type="ARBA" id="ARBA00023140"/>
    </source>
</evidence>
<keyword evidence="20" id="KW-1185">Reference proteome</keyword>